<dbReference type="EMBL" id="BMFK01000001">
    <property type="protein sequence ID" value="GGE58385.1"/>
    <property type="molecule type" value="Genomic_DNA"/>
</dbReference>
<dbReference type="InterPro" id="IPR010982">
    <property type="entry name" value="Lambda_DNA-bd_dom_sf"/>
</dbReference>
<organism evidence="1 2">
    <name type="scientific">Priestia taiwanensis</name>
    <dbReference type="NCBI Taxonomy" id="1347902"/>
    <lineage>
        <taxon>Bacteria</taxon>
        <taxon>Bacillati</taxon>
        <taxon>Bacillota</taxon>
        <taxon>Bacilli</taxon>
        <taxon>Bacillales</taxon>
        <taxon>Bacillaceae</taxon>
        <taxon>Priestia</taxon>
    </lineage>
</organism>
<gene>
    <name evidence="1" type="ORF">GCM10007140_05920</name>
</gene>
<protein>
    <submittedName>
        <fullName evidence="1">Uncharacterized protein</fullName>
    </submittedName>
</protein>
<dbReference type="Proteomes" id="UP000605259">
    <property type="component" value="Unassembled WGS sequence"/>
</dbReference>
<proteinExistence type="predicted"/>
<dbReference type="SUPFAM" id="SSF47413">
    <property type="entry name" value="lambda repressor-like DNA-binding domains"/>
    <property type="match status" value="1"/>
</dbReference>
<evidence type="ECO:0000313" key="2">
    <source>
        <dbReference type="Proteomes" id="UP000605259"/>
    </source>
</evidence>
<accession>A0A917AL86</accession>
<name>A0A917AL86_9BACI</name>
<dbReference type="AlphaFoldDB" id="A0A917AL86"/>
<dbReference type="Gene3D" id="1.10.260.40">
    <property type="entry name" value="lambda repressor-like DNA-binding domains"/>
    <property type="match status" value="1"/>
</dbReference>
<evidence type="ECO:0000313" key="1">
    <source>
        <dbReference type="EMBL" id="GGE58385.1"/>
    </source>
</evidence>
<dbReference type="GO" id="GO:0003677">
    <property type="term" value="F:DNA binding"/>
    <property type="evidence" value="ECO:0007669"/>
    <property type="project" value="InterPro"/>
</dbReference>
<reference evidence="1" key="2">
    <citation type="submission" date="2020-09" db="EMBL/GenBank/DDBJ databases">
        <authorList>
            <person name="Sun Q."/>
            <person name="Zhou Y."/>
        </authorList>
    </citation>
    <scope>NUCLEOTIDE SEQUENCE</scope>
    <source>
        <strain evidence="1">CGMCC 1.12698</strain>
    </source>
</reference>
<dbReference type="RefSeq" id="WP_188386946.1">
    <property type="nucleotide sequence ID" value="NZ_BMFK01000001.1"/>
</dbReference>
<keyword evidence="2" id="KW-1185">Reference proteome</keyword>
<comment type="caution">
    <text evidence="1">The sequence shown here is derived from an EMBL/GenBank/DDBJ whole genome shotgun (WGS) entry which is preliminary data.</text>
</comment>
<reference evidence="1" key="1">
    <citation type="journal article" date="2014" name="Int. J. Syst. Evol. Microbiol.">
        <title>Complete genome sequence of Corynebacterium casei LMG S-19264T (=DSM 44701T), isolated from a smear-ripened cheese.</title>
        <authorList>
            <consortium name="US DOE Joint Genome Institute (JGI-PGF)"/>
            <person name="Walter F."/>
            <person name="Albersmeier A."/>
            <person name="Kalinowski J."/>
            <person name="Ruckert C."/>
        </authorList>
    </citation>
    <scope>NUCLEOTIDE SEQUENCE</scope>
    <source>
        <strain evidence="1">CGMCC 1.12698</strain>
    </source>
</reference>
<sequence length="171" mass="19784">MSIGREIAMARKRKGYTQETLSVGIPTSRESLAKYETESRVLPKDLHKHISEKMDDPQLFFHIWREAAGTVSIPLLNGEHVDHHPSSMMYMVQKETGEALEHLESICWFKPANAWSDREKDEMKQAMHEVLDATASMMNLVAILCDRYGFSMNDIFKYWQVSLKARKYTNS</sequence>